<keyword evidence="3" id="KW-1185">Reference proteome</keyword>
<evidence type="ECO:0000313" key="3">
    <source>
        <dbReference type="Proteomes" id="UP001597176"/>
    </source>
</evidence>
<evidence type="ECO:0000313" key="2">
    <source>
        <dbReference type="EMBL" id="MFD1301086.1"/>
    </source>
</evidence>
<accession>A0ABW3WV87</accession>
<organism evidence="2 3">
    <name type="scientific">Methylobacterium marchantiae</name>
    <dbReference type="NCBI Taxonomy" id="600331"/>
    <lineage>
        <taxon>Bacteria</taxon>
        <taxon>Pseudomonadati</taxon>
        <taxon>Pseudomonadota</taxon>
        <taxon>Alphaproteobacteria</taxon>
        <taxon>Hyphomicrobiales</taxon>
        <taxon>Methylobacteriaceae</taxon>
        <taxon>Methylobacterium</taxon>
    </lineage>
</organism>
<reference evidence="3" key="1">
    <citation type="journal article" date="2019" name="Int. J. Syst. Evol. Microbiol.">
        <title>The Global Catalogue of Microorganisms (GCM) 10K type strain sequencing project: providing services to taxonomists for standard genome sequencing and annotation.</title>
        <authorList>
            <consortium name="The Broad Institute Genomics Platform"/>
            <consortium name="The Broad Institute Genome Sequencing Center for Infectious Disease"/>
            <person name="Wu L."/>
            <person name="Ma J."/>
        </authorList>
    </citation>
    <scope>NUCLEOTIDE SEQUENCE [LARGE SCALE GENOMIC DNA]</scope>
    <source>
        <strain evidence="3">CCUG 56108</strain>
    </source>
</reference>
<sequence>MAEGQIVEVLPKLLASREAGDAASSPARRFVNGFPVFTMAEMIAEAQRLGPDFEPATVDWGPDVGSEIINDDDPY</sequence>
<comment type="caution">
    <text evidence="2">The sequence shown here is derived from an EMBL/GenBank/DDBJ whole genome shotgun (WGS) entry which is preliminary data.</text>
</comment>
<name>A0ABW3WV87_9HYPH</name>
<proteinExistence type="predicted"/>
<dbReference type="Proteomes" id="UP001597176">
    <property type="component" value="Unassembled WGS sequence"/>
</dbReference>
<dbReference type="RefSeq" id="WP_238204583.1">
    <property type="nucleotide sequence ID" value="NZ_JBHTND010000005.1"/>
</dbReference>
<feature type="region of interest" description="Disordered" evidence="1">
    <location>
        <begin position="54"/>
        <end position="75"/>
    </location>
</feature>
<protein>
    <submittedName>
        <fullName evidence="2">MazF family transcriptional regulator</fullName>
    </submittedName>
</protein>
<evidence type="ECO:0000256" key="1">
    <source>
        <dbReference type="SAM" id="MobiDB-lite"/>
    </source>
</evidence>
<gene>
    <name evidence="2" type="ORF">ACFQ4G_05745</name>
</gene>
<dbReference type="EMBL" id="JBHTND010000005">
    <property type="protein sequence ID" value="MFD1301086.1"/>
    <property type="molecule type" value="Genomic_DNA"/>
</dbReference>